<protein>
    <recommendedName>
        <fullName evidence="1">DUF5615 domain-containing protein</fullName>
    </recommendedName>
</protein>
<feature type="domain" description="DUF5615" evidence="1">
    <location>
        <begin position="3"/>
        <end position="111"/>
    </location>
</feature>
<dbReference type="EMBL" id="NIDE01000012">
    <property type="protein sequence ID" value="OWK38971.1"/>
    <property type="molecule type" value="Genomic_DNA"/>
</dbReference>
<organism evidence="2 4">
    <name type="scientific">Fimbriiglobus ruber</name>
    <dbReference type="NCBI Taxonomy" id="1908690"/>
    <lineage>
        <taxon>Bacteria</taxon>
        <taxon>Pseudomonadati</taxon>
        <taxon>Planctomycetota</taxon>
        <taxon>Planctomycetia</taxon>
        <taxon>Gemmatales</taxon>
        <taxon>Gemmataceae</taxon>
        <taxon>Fimbriiglobus</taxon>
    </lineage>
</organism>
<sequence length="114" mass="12507">MTRLYANENFPFPVVEALRALGHDVTTTQDAGRAGQAIPDDEVLRYAVGEDRAVLTLNRRHFIALHDPANPTHAGIVVCTFDADFVRQAARIHEAVTQAGDLAGKLIRINRPAH</sequence>
<dbReference type="InterPro" id="IPR041049">
    <property type="entry name" value="DUF5615"/>
</dbReference>
<reference evidence="4" key="1">
    <citation type="submission" date="2017-06" db="EMBL/GenBank/DDBJ databases">
        <title>Genome analysis of Fimbriiglobus ruber SP5, the first member of the order Planctomycetales with confirmed chitinolytic capability.</title>
        <authorList>
            <person name="Ravin N.V."/>
            <person name="Rakitin A.L."/>
            <person name="Ivanova A.A."/>
            <person name="Beletsky A.V."/>
            <person name="Kulichevskaya I.S."/>
            <person name="Mardanov A.V."/>
            <person name="Dedysh S.N."/>
        </authorList>
    </citation>
    <scope>NUCLEOTIDE SEQUENCE [LARGE SCALE GENOMIC DNA]</scope>
    <source>
        <strain evidence="4">SP5</strain>
    </source>
</reference>
<dbReference type="Pfam" id="PF18480">
    <property type="entry name" value="DUF5615"/>
    <property type="match status" value="1"/>
</dbReference>
<gene>
    <name evidence="2" type="ORF">FRUB_06313</name>
    <name evidence="3" type="ORF">FRUB_06347</name>
</gene>
<accession>A0A225DS54</accession>
<reference evidence="2" key="2">
    <citation type="journal article" date="2018" name="Appl. Environ. Microbiol.">
        <title>Genome Analysis of Fimbriiglobus ruber SP5(T), a Planctomycete with Confirmed Chitinolytic Capability.</title>
        <authorList>
            <person name="Ravin N.V."/>
            <person name="Rakitin A.L."/>
            <person name="Ivanova A.A."/>
            <person name="Beletsky A.V."/>
            <person name="Kulichevskaya I.S."/>
            <person name="Mardanov A.V."/>
            <person name="Dedysh S.N."/>
        </authorList>
    </citation>
    <scope>NUCLEOTIDE SEQUENCE</scope>
    <source>
        <strain evidence="2">SP5</strain>
    </source>
</reference>
<proteinExistence type="predicted"/>
<dbReference type="RefSeq" id="WP_088257205.1">
    <property type="nucleotide sequence ID" value="NZ_NIDE01000012.1"/>
</dbReference>
<dbReference type="AlphaFoldDB" id="A0A225DS54"/>
<dbReference type="Proteomes" id="UP000214646">
    <property type="component" value="Unassembled WGS sequence"/>
</dbReference>
<comment type="caution">
    <text evidence="2">The sequence shown here is derived from an EMBL/GenBank/DDBJ whole genome shotgun (WGS) entry which is preliminary data.</text>
</comment>
<dbReference type="EMBL" id="NIDE01000012">
    <property type="protein sequence ID" value="OWK38937.1"/>
    <property type="molecule type" value="Genomic_DNA"/>
</dbReference>
<evidence type="ECO:0000313" key="4">
    <source>
        <dbReference type="Proteomes" id="UP000214646"/>
    </source>
</evidence>
<keyword evidence="4" id="KW-1185">Reference proteome</keyword>
<evidence type="ECO:0000259" key="1">
    <source>
        <dbReference type="Pfam" id="PF18480"/>
    </source>
</evidence>
<evidence type="ECO:0000313" key="3">
    <source>
        <dbReference type="EMBL" id="OWK38971.1"/>
    </source>
</evidence>
<evidence type="ECO:0000313" key="2">
    <source>
        <dbReference type="EMBL" id="OWK38937.1"/>
    </source>
</evidence>
<name>A0A225DS54_9BACT</name>
<dbReference type="OrthoDB" id="9806751at2"/>